<evidence type="ECO:0000313" key="1">
    <source>
        <dbReference type="EMBL" id="CAK9106610.1"/>
    </source>
</evidence>
<dbReference type="EMBL" id="CAXAMM010042774">
    <property type="protein sequence ID" value="CAK9106610.1"/>
    <property type="molecule type" value="Genomic_DNA"/>
</dbReference>
<name>A0ABP0S2N9_9DINO</name>
<keyword evidence="2" id="KW-1185">Reference proteome</keyword>
<feature type="non-terminal residue" evidence="1">
    <location>
        <position position="1"/>
    </location>
</feature>
<comment type="caution">
    <text evidence="1">The sequence shown here is derived from an EMBL/GenBank/DDBJ whole genome shotgun (WGS) entry which is preliminary data.</text>
</comment>
<reference evidence="1 2" key="1">
    <citation type="submission" date="2024-02" db="EMBL/GenBank/DDBJ databases">
        <authorList>
            <person name="Chen Y."/>
            <person name="Shah S."/>
            <person name="Dougan E. K."/>
            <person name="Thang M."/>
            <person name="Chan C."/>
        </authorList>
    </citation>
    <scope>NUCLEOTIDE SEQUENCE [LARGE SCALE GENOMIC DNA]</scope>
</reference>
<accession>A0ABP0S2N9</accession>
<proteinExistence type="predicted"/>
<evidence type="ECO:0000313" key="2">
    <source>
        <dbReference type="Proteomes" id="UP001642464"/>
    </source>
</evidence>
<protein>
    <submittedName>
        <fullName evidence="1">Uncharacterized protein</fullName>
    </submittedName>
</protein>
<organism evidence="1 2">
    <name type="scientific">Durusdinium trenchii</name>
    <dbReference type="NCBI Taxonomy" id="1381693"/>
    <lineage>
        <taxon>Eukaryota</taxon>
        <taxon>Sar</taxon>
        <taxon>Alveolata</taxon>
        <taxon>Dinophyceae</taxon>
        <taxon>Suessiales</taxon>
        <taxon>Symbiodiniaceae</taxon>
        <taxon>Durusdinium</taxon>
    </lineage>
</organism>
<gene>
    <name evidence="1" type="ORF">SCF082_LOCUS49662</name>
</gene>
<dbReference type="Proteomes" id="UP001642464">
    <property type="component" value="Unassembled WGS sequence"/>
</dbReference>
<sequence length="327" mass="36865">QLFKAYSMLTPQRAQLQWPCARACAGPVHRHRLYNASRRSSQKPTVGTRALLGLSACLLRLTARLTLRPAELSLELQGNSFWNLLLGRFSSLSCTLHRTKRFMRARDLRVTWEEVDLGLNPVLYFALPLVMLWKPLPSFYLLLLFYLLRPAWQRSNPRRSSTQGSRDSRGGLSFEASAGAEELWECRLWRSWLNVGLGDIMNYSIAGLVAELGDLRQATTFELQGLQVTDALELDAVAQLPDNALFKYRLKTGLFVGDLDGSQCLLWDDPAIQVKPMLLPDFWAPIGGFAGRRLPARLRLRRLEVQDGLLFVSGHVGGSQSTAIVRR</sequence>